<sequence>MSITCEVCGTVNPTGTQFCEGCGVELKASTAAETATPAAATPAAMSTDAMSTDAMSTGTVSQPDLGSPTLPPAPSIPDAPVMPTPTLDSQASVPSGLEAPLTDSGMGTQDGMTTGTGTTDETVPAAPTATPVMDESVPADTGANEVESAPSGTETEAAPTVNPDLTSTADAPLTDAAVSANAPAMANPEGAAMETASTETPAAAAAPAESGTLRTGEAKLGIKKFGNATGDFIPLQGERLMVGRFDASSGPVDIDLSSLPGAEHISRHHAELYREGGQWFVRDLGSTNGVFVRKGSQSAFSPRLQEPTALTDGDELAFGNLMLTFHQD</sequence>
<evidence type="ECO:0000313" key="6">
    <source>
        <dbReference type="Proteomes" id="UP000652720"/>
    </source>
</evidence>
<dbReference type="Proteomes" id="UP000652720">
    <property type="component" value="Unassembled WGS sequence"/>
</dbReference>
<dbReference type="EMBL" id="BMMA01000021">
    <property type="protein sequence ID" value="GGI86734.1"/>
    <property type="molecule type" value="Genomic_DNA"/>
</dbReference>
<reference evidence="3" key="2">
    <citation type="journal article" date="2014" name="Int. J. Syst. Evol. Microbiol.">
        <title>Complete genome sequence of Corynebacterium casei LMG S-19264T (=DSM 44701T), isolated from a smear-ripened cheese.</title>
        <authorList>
            <consortium name="US DOE Joint Genome Institute (JGI-PGF)"/>
            <person name="Walter F."/>
            <person name="Albersmeier A."/>
            <person name="Kalinowski J."/>
            <person name="Ruckert C."/>
        </authorList>
    </citation>
    <scope>NUCLEOTIDE SEQUENCE</scope>
    <source>
        <strain evidence="3">CGMCC 1.8885</strain>
    </source>
</reference>
<evidence type="ECO:0000259" key="2">
    <source>
        <dbReference type="PROSITE" id="PS50006"/>
    </source>
</evidence>
<dbReference type="RefSeq" id="WP_017870824.1">
    <property type="nucleotide sequence ID" value="NZ_BMLZ01000033.1"/>
</dbReference>
<dbReference type="AlphaFoldDB" id="A0AAV4K5B7"/>
<reference evidence="3" key="4">
    <citation type="submission" date="2023-08" db="EMBL/GenBank/DDBJ databases">
        <authorList>
            <person name="Sun Q."/>
            <person name="Zhou Y."/>
        </authorList>
    </citation>
    <scope>NUCLEOTIDE SEQUENCE</scope>
    <source>
        <strain evidence="4">CGMCC 1.8884</strain>
        <strain evidence="3">CGMCC 1.8885</strain>
    </source>
</reference>
<keyword evidence="5" id="KW-1185">Reference proteome</keyword>
<accession>A0AAV4K5B7</accession>
<evidence type="ECO:0000313" key="4">
    <source>
        <dbReference type="EMBL" id="GGP30633.1"/>
    </source>
</evidence>
<evidence type="ECO:0000313" key="5">
    <source>
        <dbReference type="Proteomes" id="UP000630135"/>
    </source>
</evidence>
<feature type="region of interest" description="Disordered" evidence="1">
    <location>
        <begin position="39"/>
        <end position="169"/>
    </location>
</feature>
<dbReference type="SMART" id="SM00240">
    <property type="entry name" value="FHA"/>
    <property type="match status" value="1"/>
</dbReference>
<dbReference type="SUPFAM" id="SSF49879">
    <property type="entry name" value="SMAD/FHA domain"/>
    <property type="match status" value="1"/>
</dbReference>
<comment type="caution">
    <text evidence="3">The sequence shown here is derived from an EMBL/GenBank/DDBJ whole genome shotgun (WGS) entry which is preliminary data.</text>
</comment>
<dbReference type="PROSITE" id="PS50006">
    <property type="entry name" value="FHA_DOMAIN"/>
    <property type="match status" value="1"/>
</dbReference>
<feature type="compositionally biased region" description="Low complexity" evidence="1">
    <location>
        <begin position="189"/>
        <end position="210"/>
    </location>
</feature>
<dbReference type="Gene3D" id="2.60.200.20">
    <property type="match status" value="1"/>
</dbReference>
<feature type="compositionally biased region" description="Low complexity" evidence="1">
    <location>
        <begin position="39"/>
        <end position="52"/>
    </location>
</feature>
<dbReference type="Pfam" id="PF00498">
    <property type="entry name" value="FHA"/>
    <property type="match status" value="1"/>
</dbReference>
<dbReference type="InterPro" id="IPR008984">
    <property type="entry name" value="SMAD_FHA_dom_sf"/>
</dbReference>
<name>A0AAV4K5B7_9DEIO</name>
<evidence type="ECO:0000313" key="3">
    <source>
        <dbReference type="EMBL" id="GGI86734.1"/>
    </source>
</evidence>
<feature type="domain" description="FHA" evidence="2">
    <location>
        <begin position="240"/>
        <end position="292"/>
    </location>
</feature>
<feature type="compositionally biased region" description="Pro residues" evidence="1">
    <location>
        <begin position="69"/>
        <end position="83"/>
    </location>
</feature>
<proteinExistence type="predicted"/>
<feature type="compositionally biased region" description="Polar residues" evidence="1">
    <location>
        <begin position="53"/>
        <end position="64"/>
    </location>
</feature>
<feature type="region of interest" description="Disordered" evidence="1">
    <location>
        <begin position="189"/>
        <end position="213"/>
    </location>
</feature>
<feature type="compositionally biased region" description="Low complexity" evidence="1">
    <location>
        <begin position="102"/>
        <end position="122"/>
    </location>
</feature>
<protein>
    <submittedName>
        <fullName evidence="3">FraH-like protein</fullName>
    </submittedName>
</protein>
<dbReference type="GeneID" id="59166534"/>
<evidence type="ECO:0000256" key="1">
    <source>
        <dbReference type="SAM" id="MobiDB-lite"/>
    </source>
</evidence>
<organism evidence="3 6">
    <name type="scientific">Deinococcus wulumuqiensis</name>
    <dbReference type="NCBI Taxonomy" id="980427"/>
    <lineage>
        <taxon>Bacteria</taxon>
        <taxon>Thermotogati</taxon>
        <taxon>Deinococcota</taxon>
        <taxon>Deinococci</taxon>
        <taxon>Deinococcales</taxon>
        <taxon>Deinococcaceae</taxon>
        <taxon>Deinococcus</taxon>
    </lineage>
</organism>
<reference evidence="4" key="1">
    <citation type="journal article" date="2014" name="Int. J. Syst. Evol. Microbiol.">
        <title>Complete genome of a new Firmicutes species belonging to the dominant human colonic microbiota ('Ruminococcus bicirculans') reveals two chromosomes and a selective capacity to utilize plant glucans.</title>
        <authorList>
            <consortium name="NISC Comparative Sequencing Program"/>
            <person name="Wegmann U."/>
            <person name="Louis P."/>
            <person name="Goesmann A."/>
            <person name="Henrissat B."/>
            <person name="Duncan S.H."/>
            <person name="Flint H.J."/>
        </authorList>
    </citation>
    <scope>NUCLEOTIDE SEQUENCE</scope>
    <source>
        <strain evidence="4">CGMCC 1.8884</strain>
    </source>
</reference>
<dbReference type="EMBL" id="BMLZ01000033">
    <property type="protein sequence ID" value="GGP30633.1"/>
    <property type="molecule type" value="Genomic_DNA"/>
</dbReference>
<reference evidence="5" key="3">
    <citation type="journal article" date="2019" name="Int. J. Syst. Evol. Microbiol.">
        <title>The Global Catalogue of Microorganisms (GCM) 10K type strain sequencing project: providing services to taxonomists for standard genome sequencing and annotation.</title>
        <authorList>
            <consortium name="The Broad Institute Genomics Platform"/>
            <consortium name="The Broad Institute Genome Sequencing Center for Infectious Disease"/>
            <person name="Wu L."/>
            <person name="Ma J."/>
        </authorList>
    </citation>
    <scope>NUCLEOTIDE SEQUENCE [LARGE SCALE GENOMIC DNA]</scope>
    <source>
        <strain evidence="5">CGMCC 1.8884</strain>
    </source>
</reference>
<gene>
    <name evidence="4" type="ORF">GCM10008021_22840</name>
    <name evidence="3" type="ORF">GCM10010914_21470</name>
</gene>
<dbReference type="Proteomes" id="UP000630135">
    <property type="component" value="Unassembled WGS sequence"/>
</dbReference>
<dbReference type="CDD" id="cd00060">
    <property type="entry name" value="FHA"/>
    <property type="match status" value="1"/>
</dbReference>
<dbReference type="InterPro" id="IPR000253">
    <property type="entry name" value="FHA_dom"/>
</dbReference>